<dbReference type="AlphaFoldDB" id="A0A9W4GWQ3"/>
<evidence type="ECO:0000313" key="3">
    <source>
        <dbReference type="Proteomes" id="UP001152519"/>
    </source>
</evidence>
<protein>
    <submittedName>
        <fullName evidence="2">Uncharacterized protein</fullName>
    </submittedName>
</protein>
<proteinExistence type="predicted"/>
<feature type="compositionally biased region" description="Basic and acidic residues" evidence="1">
    <location>
        <begin position="1"/>
        <end position="17"/>
    </location>
</feature>
<feature type="compositionally biased region" description="Basic and acidic residues" evidence="1">
    <location>
        <begin position="53"/>
        <end position="67"/>
    </location>
</feature>
<keyword evidence="3" id="KW-1185">Reference proteome</keyword>
<gene>
    <name evidence="2" type="ORF">SCOCK_970003</name>
</gene>
<name>A0A9W4GWQ3_9ACTN</name>
<evidence type="ECO:0000256" key="1">
    <source>
        <dbReference type="SAM" id="MobiDB-lite"/>
    </source>
</evidence>
<accession>A0A9W4GWQ3</accession>
<feature type="region of interest" description="Disordered" evidence="1">
    <location>
        <begin position="1"/>
        <end position="109"/>
    </location>
</feature>
<evidence type="ECO:0000313" key="2">
    <source>
        <dbReference type="EMBL" id="CAG6399521.1"/>
    </source>
</evidence>
<reference evidence="2" key="1">
    <citation type="submission" date="2021-05" db="EMBL/GenBank/DDBJ databases">
        <authorList>
            <person name="Arsene-Ploetze F."/>
        </authorList>
    </citation>
    <scope>NUCLEOTIDE SEQUENCE</scope>
    <source>
        <strain evidence="2">DSM 42138</strain>
    </source>
</reference>
<dbReference type="Proteomes" id="UP001152519">
    <property type="component" value="Unassembled WGS sequence"/>
</dbReference>
<comment type="caution">
    <text evidence="2">The sequence shown here is derived from an EMBL/GenBank/DDBJ whole genome shotgun (WGS) entry which is preliminary data.</text>
</comment>
<dbReference type="EMBL" id="CAJSLV010000133">
    <property type="protein sequence ID" value="CAG6399521.1"/>
    <property type="molecule type" value="Genomic_DNA"/>
</dbReference>
<feature type="compositionally biased region" description="Basic residues" evidence="1">
    <location>
        <begin position="68"/>
        <end position="88"/>
    </location>
</feature>
<sequence>MPLRRGRDQVRAARPGREGLAGHLPEGHPLHPGDRGGPPVGRFAVLRHHRQHGRPDHLPARLEEHRGQHLRRHRRHRLAQRHPAHRRPVTAAAGGTVVPPGPQRLRRGE</sequence>
<organism evidence="2 3">
    <name type="scientific">Actinacidiphila cocklensis</name>
    <dbReference type="NCBI Taxonomy" id="887465"/>
    <lineage>
        <taxon>Bacteria</taxon>
        <taxon>Bacillati</taxon>
        <taxon>Actinomycetota</taxon>
        <taxon>Actinomycetes</taxon>
        <taxon>Kitasatosporales</taxon>
        <taxon>Streptomycetaceae</taxon>
        <taxon>Actinacidiphila</taxon>
    </lineage>
</organism>
<feature type="compositionally biased region" description="Basic and acidic residues" evidence="1">
    <location>
        <begin position="25"/>
        <end position="34"/>
    </location>
</feature>